<gene>
    <name evidence="3" type="ORF">BKH29_01955</name>
</gene>
<dbReference type="EMBL" id="MSKJ01000003">
    <property type="protein sequence ID" value="OLO46028.1"/>
    <property type="molecule type" value="Genomic_DNA"/>
</dbReference>
<feature type="compositionally biased region" description="Polar residues" evidence="1">
    <location>
        <begin position="244"/>
        <end position="259"/>
    </location>
</feature>
<feature type="transmembrane region" description="Helical" evidence="2">
    <location>
        <begin position="219"/>
        <end position="237"/>
    </location>
</feature>
<sequence>MNEDKPFQPLRIPAAVIISAFTVIALTEIYGLDTESTSFDLPTTIVILIFWMISTGVAAWNSPQAQGAASTVFTITALIGEKIPTSSEYDQGGLSRISPTLWVLSGIMCGSAVATCTAINRTSKHRSSLDIKGLILDKIAVVILVSILASAPLVSASYPRLWASSGDLGAAITAFFCGFAMTSLAGMAPHVSLIYLAITIGRYYTFDDADAARSYLVETLPIPLLAISATVGLFSMYHDKRPRSTTSGKALKSSTSAQQKDAHES</sequence>
<feature type="transmembrane region" description="Helical" evidence="2">
    <location>
        <begin position="101"/>
        <end position="119"/>
    </location>
</feature>
<name>A0A1Q8VD48_9ACTO</name>
<protein>
    <submittedName>
        <fullName evidence="3">Uncharacterized protein</fullName>
    </submittedName>
</protein>
<feature type="region of interest" description="Disordered" evidence="1">
    <location>
        <begin position="242"/>
        <end position="265"/>
    </location>
</feature>
<evidence type="ECO:0000256" key="1">
    <source>
        <dbReference type="SAM" id="MobiDB-lite"/>
    </source>
</evidence>
<dbReference type="RefSeq" id="WP_075376038.1">
    <property type="nucleotide sequence ID" value="NZ_MSKJ01000003.1"/>
</dbReference>
<feature type="transmembrane region" description="Helical" evidence="2">
    <location>
        <begin position="12"/>
        <end position="32"/>
    </location>
</feature>
<keyword evidence="2" id="KW-0472">Membrane</keyword>
<keyword evidence="2" id="KW-0812">Transmembrane</keyword>
<feature type="transmembrane region" description="Helical" evidence="2">
    <location>
        <begin position="170"/>
        <end position="198"/>
    </location>
</feature>
<evidence type="ECO:0000256" key="2">
    <source>
        <dbReference type="SAM" id="Phobius"/>
    </source>
</evidence>
<reference evidence="3 4" key="1">
    <citation type="submission" date="2016-12" db="EMBL/GenBank/DDBJ databases">
        <title>Genomic Comparison of strains in the 'Actinomyces naeslundii' Group.</title>
        <authorList>
            <person name="Mughal S.R."/>
            <person name="Do T."/>
            <person name="Gilbert S.C."/>
            <person name="Witherden E.A."/>
            <person name="Didelot X."/>
            <person name="Beighton D."/>
        </authorList>
    </citation>
    <scope>NUCLEOTIDE SEQUENCE [LARGE SCALE GENOMIC DNA]</scope>
    <source>
        <strain evidence="3 4">CCUG 33920</strain>
    </source>
</reference>
<organism evidence="3 4">
    <name type="scientific">Actinomyces oris</name>
    <dbReference type="NCBI Taxonomy" id="544580"/>
    <lineage>
        <taxon>Bacteria</taxon>
        <taxon>Bacillati</taxon>
        <taxon>Actinomycetota</taxon>
        <taxon>Actinomycetes</taxon>
        <taxon>Actinomycetales</taxon>
        <taxon>Actinomycetaceae</taxon>
        <taxon>Actinomyces</taxon>
    </lineage>
</organism>
<keyword evidence="2" id="KW-1133">Transmembrane helix</keyword>
<comment type="caution">
    <text evidence="3">The sequence shown here is derived from an EMBL/GenBank/DDBJ whole genome shotgun (WGS) entry which is preliminary data.</text>
</comment>
<dbReference type="OrthoDB" id="3260997at2"/>
<dbReference type="AlphaFoldDB" id="A0A1Q8VD48"/>
<feature type="transmembrane region" description="Helical" evidence="2">
    <location>
        <begin position="39"/>
        <end position="60"/>
    </location>
</feature>
<dbReference type="Proteomes" id="UP000186857">
    <property type="component" value="Unassembled WGS sequence"/>
</dbReference>
<accession>A0A1Q8VD48</accession>
<proteinExistence type="predicted"/>
<feature type="transmembrane region" description="Helical" evidence="2">
    <location>
        <begin position="139"/>
        <end position="158"/>
    </location>
</feature>
<evidence type="ECO:0000313" key="3">
    <source>
        <dbReference type="EMBL" id="OLO46028.1"/>
    </source>
</evidence>
<evidence type="ECO:0000313" key="4">
    <source>
        <dbReference type="Proteomes" id="UP000186857"/>
    </source>
</evidence>